<dbReference type="NCBIfam" id="TIGR02937">
    <property type="entry name" value="sigma70-ECF"/>
    <property type="match status" value="1"/>
</dbReference>
<evidence type="ECO:0000256" key="3">
    <source>
        <dbReference type="ARBA" id="ARBA00023082"/>
    </source>
</evidence>
<keyword evidence="2" id="KW-0805">Transcription regulation</keyword>
<dbReference type="InterPro" id="IPR036388">
    <property type="entry name" value="WH-like_DNA-bd_sf"/>
</dbReference>
<dbReference type="GO" id="GO:0003677">
    <property type="term" value="F:DNA binding"/>
    <property type="evidence" value="ECO:0007669"/>
    <property type="project" value="InterPro"/>
</dbReference>
<dbReference type="Pfam" id="PF04542">
    <property type="entry name" value="Sigma70_r2"/>
    <property type="match status" value="1"/>
</dbReference>
<name>A0A239PVJ7_9PROT</name>
<sequence length="168" mass="18949">MTRDEARLRREIVEAAPRLRRFAYSLARDPADADDLVQSTIERVLAKGAPADVEMIKWMYRICRNLWIDTVRARKIRREAEPSVAAMSESAPPAEKQIEDRMMLERTARAIDALPEIHREVLAMIVIGGASYQEAARAFDLPVGTIMSRLARARAALAEEVKYGEQGL</sequence>
<evidence type="ECO:0000256" key="2">
    <source>
        <dbReference type="ARBA" id="ARBA00023015"/>
    </source>
</evidence>
<dbReference type="Gene3D" id="1.10.10.10">
    <property type="entry name" value="Winged helix-like DNA-binding domain superfamily/Winged helix DNA-binding domain"/>
    <property type="match status" value="1"/>
</dbReference>
<reference evidence="7 8" key="1">
    <citation type="submission" date="2017-07" db="EMBL/GenBank/DDBJ databases">
        <authorList>
            <person name="Sun Z.S."/>
            <person name="Albrecht U."/>
            <person name="Echele G."/>
            <person name="Lee C.C."/>
        </authorList>
    </citation>
    <scope>NUCLEOTIDE SEQUENCE [LARGE SCALE GENOMIC DNA]</scope>
    <source>
        <strain evidence="7 8">CGMCC 1.12710</strain>
    </source>
</reference>
<keyword evidence="8" id="KW-1185">Reference proteome</keyword>
<evidence type="ECO:0000256" key="1">
    <source>
        <dbReference type="ARBA" id="ARBA00010641"/>
    </source>
</evidence>
<dbReference type="Gene3D" id="1.10.1740.10">
    <property type="match status" value="1"/>
</dbReference>
<organism evidence="7 8">
    <name type="scientific">Amphiplicatus metriothermophilus</name>
    <dbReference type="NCBI Taxonomy" id="1519374"/>
    <lineage>
        <taxon>Bacteria</taxon>
        <taxon>Pseudomonadati</taxon>
        <taxon>Pseudomonadota</taxon>
        <taxon>Alphaproteobacteria</taxon>
        <taxon>Parvularculales</taxon>
        <taxon>Parvularculaceae</taxon>
        <taxon>Amphiplicatus</taxon>
    </lineage>
</organism>
<feature type="domain" description="RNA polymerase sigma-70 region 2" evidence="5">
    <location>
        <begin position="16"/>
        <end position="75"/>
    </location>
</feature>
<keyword evidence="3" id="KW-0731">Sigma factor</keyword>
<dbReference type="Pfam" id="PF08281">
    <property type="entry name" value="Sigma70_r4_2"/>
    <property type="match status" value="1"/>
</dbReference>
<proteinExistence type="inferred from homology"/>
<keyword evidence="4" id="KW-0804">Transcription</keyword>
<dbReference type="SUPFAM" id="SSF88946">
    <property type="entry name" value="Sigma2 domain of RNA polymerase sigma factors"/>
    <property type="match status" value="1"/>
</dbReference>
<dbReference type="InterPro" id="IPR014284">
    <property type="entry name" value="RNA_pol_sigma-70_dom"/>
</dbReference>
<dbReference type="PANTHER" id="PTHR43133">
    <property type="entry name" value="RNA POLYMERASE ECF-TYPE SIGMA FACTO"/>
    <property type="match status" value="1"/>
</dbReference>
<evidence type="ECO:0000256" key="4">
    <source>
        <dbReference type="ARBA" id="ARBA00023163"/>
    </source>
</evidence>
<dbReference type="AlphaFoldDB" id="A0A239PVJ7"/>
<dbReference type="OrthoDB" id="9803470at2"/>
<dbReference type="GO" id="GO:0006352">
    <property type="term" value="P:DNA-templated transcription initiation"/>
    <property type="evidence" value="ECO:0007669"/>
    <property type="project" value="InterPro"/>
</dbReference>
<dbReference type="InterPro" id="IPR007627">
    <property type="entry name" value="RNA_pol_sigma70_r2"/>
</dbReference>
<dbReference type="InterPro" id="IPR039425">
    <property type="entry name" value="RNA_pol_sigma-70-like"/>
</dbReference>
<gene>
    <name evidence="7" type="ORF">SAMN06297382_2045</name>
</gene>
<protein>
    <submittedName>
        <fullName evidence="7">RNA polymerase sigma-70 factor, ECF subfamily</fullName>
    </submittedName>
</protein>
<feature type="domain" description="RNA polymerase sigma factor 70 region 4 type 2" evidence="6">
    <location>
        <begin position="106"/>
        <end position="157"/>
    </location>
</feature>
<dbReference type="InterPro" id="IPR013325">
    <property type="entry name" value="RNA_pol_sigma_r2"/>
</dbReference>
<dbReference type="RefSeq" id="WP_089412514.1">
    <property type="nucleotide sequence ID" value="NZ_FZQA01000004.1"/>
</dbReference>
<evidence type="ECO:0000259" key="6">
    <source>
        <dbReference type="Pfam" id="PF08281"/>
    </source>
</evidence>
<accession>A0A239PVJ7</accession>
<dbReference type="GO" id="GO:0016987">
    <property type="term" value="F:sigma factor activity"/>
    <property type="evidence" value="ECO:0007669"/>
    <property type="project" value="UniProtKB-KW"/>
</dbReference>
<dbReference type="PANTHER" id="PTHR43133:SF25">
    <property type="entry name" value="RNA POLYMERASE SIGMA FACTOR RFAY-RELATED"/>
    <property type="match status" value="1"/>
</dbReference>
<dbReference type="EMBL" id="FZQA01000004">
    <property type="protein sequence ID" value="SNT74138.1"/>
    <property type="molecule type" value="Genomic_DNA"/>
</dbReference>
<dbReference type="InterPro" id="IPR013249">
    <property type="entry name" value="RNA_pol_sigma70_r4_t2"/>
</dbReference>
<comment type="similarity">
    <text evidence="1">Belongs to the sigma-70 factor family. ECF subfamily.</text>
</comment>
<dbReference type="InterPro" id="IPR013324">
    <property type="entry name" value="RNA_pol_sigma_r3/r4-like"/>
</dbReference>
<dbReference type="SUPFAM" id="SSF88659">
    <property type="entry name" value="Sigma3 and sigma4 domains of RNA polymerase sigma factors"/>
    <property type="match status" value="1"/>
</dbReference>
<evidence type="ECO:0000313" key="8">
    <source>
        <dbReference type="Proteomes" id="UP000198346"/>
    </source>
</evidence>
<evidence type="ECO:0000259" key="5">
    <source>
        <dbReference type="Pfam" id="PF04542"/>
    </source>
</evidence>
<evidence type="ECO:0000313" key="7">
    <source>
        <dbReference type="EMBL" id="SNT74138.1"/>
    </source>
</evidence>
<dbReference type="Proteomes" id="UP000198346">
    <property type="component" value="Unassembled WGS sequence"/>
</dbReference>